<dbReference type="EC" id="3.1.3.16" evidence="5"/>
<dbReference type="FunFam" id="1.10.10.10:FF:000322">
    <property type="entry name" value="Probable disease resistance protein At1g63360"/>
    <property type="match status" value="1"/>
</dbReference>
<feature type="domain" description="NB-ARC" evidence="4">
    <location>
        <begin position="182"/>
        <end position="304"/>
    </location>
</feature>
<dbReference type="PANTHER" id="PTHR33463:SF183">
    <property type="entry name" value="NB-ARC DOMAIN DISEASE RESISTANCE PROTEIN"/>
    <property type="match status" value="1"/>
</dbReference>
<evidence type="ECO:0000256" key="1">
    <source>
        <dbReference type="ARBA" id="ARBA00022614"/>
    </source>
</evidence>
<dbReference type="Proteomes" id="UP000008311">
    <property type="component" value="Unassembled WGS sequence"/>
</dbReference>
<keyword evidence="2" id="KW-0677">Repeat</keyword>
<dbReference type="SUPFAM" id="SSF52058">
    <property type="entry name" value="L domain-like"/>
    <property type="match status" value="1"/>
</dbReference>
<reference evidence="6" key="1">
    <citation type="journal article" date="2010" name="Nat. Biotechnol.">
        <title>Draft genome sequence of the oilseed species Ricinus communis.</title>
        <authorList>
            <person name="Chan A.P."/>
            <person name="Crabtree J."/>
            <person name="Zhao Q."/>
            <person name="Lorenzi H."/>
            <person name="Orvis J."/>
            <person name="Puiu D."/>
            <person name="Melake-Berhan A."/>
            <person name="Jones K.M."/>
            <person name="Redman J."/>
            <person name="Chen G."/>
            <person name="Cahoon E.B."/>
            <person name="Gedil M."/>
            <person name="Stanke M."/>
            <person name="Haas B.J."/>
            <person name="Wortman J.R."/>
            <person name="Fraser-Liggett C.M."/>
            <person name="Ravel J."/>
            <person name="Rabinowicz P.D."/>
        </authorList>
    </citation>
    <scope>NUCLEOTIDE SEQUENCE [LARGE SCALE GENOMIC DNA]</scope>
    <source>
        <strain evidence="6">cv. Hale</strain>
    </source>
</reference>
<dbReference type="InterPro" id="IPR036388">
    <property type="entry name" value="WH-like_DNA-bd_sf"/>
</dbReference>
<keyword evidence="3" id="KW-0611">Plant defense</keyword>
<name>B9S723_RICCO</name>
<keyword evidence="5" id="KW-0378">Hydrolase</keyword>
<evidence type="ECO:0000313" key="5">
    <source>
        <dbReference type="EMBL" id="EEF40602.1"/>
    </source>
</evidence>
<dbReference type="AlphaFoldDB" id="B9S723"/>
<dbReference type="InterPro" id="IPR050905">
    <property type="entry name" value="Plant_NBS-LRR"/>
</dbReference>
<protein>
    <submittedName>
        <fullName evidence="5">Phosphoprotein phosphatase, putative</fullName>
        <ecNumber evidence="5">3.1.3.16</ecNumber>
    </submittedName>
</protein>
<dbReference type="Gene3D" id="1.10.10.10">
    <property type="entry name" value="Winged helix-like DNA-binding domain superfamily/Winged helix DNA-binding domain"/>
    <property type="match status" value="1"/>
</dbReference>
<dbReference type="EMBL" id="EQ973883">
    <property type="protein sequence ID" value="EEF40602.1"/>
    <property type="molecule type" value="Genomic_DNA"/>
</dbReference>
<dbReference type="InterPro" id="IPR002182">
    <property type="entry name" value="NB-ARC"/>
</dbReference>
<evidence type="ECO:0000256" key="2">
    <source>
        <dbReference type="ARBA" id="ARBA00022737"/>
    </source>
</evidence>
<dbReference type="PANTHER" id="PTHR33463">
    <property type="entry name" value="NB-ARC DOMAIN-CONTAINING PROTEIN-RELATED"/>
    <property type="match status" value="1"/>
</dbReference>
<dbReference type="STRING" id="3988.B9S723"/>
<dbReference type="GO" id="GO:0006952">
    <property type="term" value="P:defense response"/>
    <property type="evidence" value="ECO:0007669"/>
    <property type="project" value="UniProtKB-KW"/>
</dbReference>
<evidence type="ECO:0000259" key="4">
    <source>
        <dbReference type="Pfam" id="PF00931"/>
    </source>
</evidence>
<dbReference type="eggNOG" id="KOG4658">
    <property type="taxonomic scope" value="Eukaryota"/>
</dbReference>
<keyword evidence="1" id="KW-0433">Leucine-rich repeat</keyword>
<dbReference type="PRINTS" id="PR00364">
    <property type="entry name" value="DISEASERSIST"/>
</dbReference>
<dbReference type="InterPro" id="IPR027417">
    <property type="entry name" value="P-loop_NTPase"/>
</dbReference>
<dbReference type="SUPFAM" id="SSF52540">
    <property type="entry name" value="P-loop containing nucleoside triphosphate hydrolases"/>
    <property type="match status" value="1"/>
</dbReference>
<dbReference type="InParanoid" id="B9S723"/>
<sequence length="566" mass="64014">MGICWPFKKFRRKNKKEFLTAIVGSVASEIGKSLVAPIKRHIGYLIFYHRNITNLQDERKKLDDKRAEADLFVQDADKKFKVPIPGVPHWKKAADDLSKMISEFLEKENPGARNRCLNGRCQNPWSRYSSSRKASKITEDICKKIREAPECGTVAYDAPQPNLGSTFNLEGVKDFESRLSVMNDVWEALKNDELNMIGICGMGGVGKTTMVKKLVKKVEAENLFGVVAMVVISRNPNLTIQDDIVERLGLKIEEKTLVGKAGKLHEWIMKCDKSVLLILDDVWEEVDFEAIGLPLKGDRKGILLDTASEIADECGGLPIAIVTIAKALKGKSKHIWNDVLLRLKNSSIKGILGMQNVYSRLELSFDLLERDEAKSCFLLCFLFPEDYNVPLEDLVSYGMGLELFGDVQNVHQARDRVYTLIDELKGSFLLLEGDSEEYECVKMHDMVRDVAISIARDKYAYFVSCYSEMNNWWPSNTNRHRDCTAISLLRRKIDEHPVDLECPKLQLLLLGYGDDSQPLPNNFFGGMKELRVLSLEIPLLPQPLDVLKKLRTLHLCGLESGEISSI</sequence>
<evidence type="ECO:0000313" key="6">
    <source>
        <dbReference type="Proteomes" id="UP000008311"/>
    </source>
</evidence>
<dbReference type="Pfam" id="PF00931">
    <property type="entry name" value="NB-ARC"/>
    <property type="match status" value="1"/>
</dbReference>
<keyword evidence="6" id="KW-1185">Reference proteome</keyword>
<dbReference type="GO" id="GO:0004722">
    <property type="term" value="F:protein serine/threonine phosphatase activity"/>
    <property type="evidence" value="ECO:0007669"/>
    <property type="project" value="UniProtKB-EC"/>
</dbReference>
<organism evidence="5 6">
    <name type="scientific">Ricinus communis</name>
    <name type="common">Castor bean</name>
    <dbReference type="NCBI Taxonomy" id="3988"/>
    <lineage>
        <taxon>Eukaryota</taxon>
        <taxon>Viridiplantae</taxon>
        <taxon>Streptophyta</taxon>
        <taxon>Embryophyta</taxon>
        <taxon>Tracheophyta</taxon>
        <taxon>Spermatophyta</taxon>
        <taxon>Magnoliopsida</taxon>
        <taxon>eudicotyledons</taxon>
        <taxon>Gunneridae</taxon>
        <taxon>Pentapetalae</taxon>
        <taxon>rosids</taxon>
        <taxon>fabids</taxon>
        <taxon>Malpighiales</taxon>
        <taxon>Euphorbiaceae</taxon>
        <taxon>Acalyphoideae</taxon>
        <taxon>Acalypheae</taxon>
        <taxon>Ricinus</taxon>
    </lineage>
</organism>
<proteinExistence type="predicted"/>
<dbReference type="GO" id="GO:0043531">
    <property type="term" value="F:ADP binding"/>
    <property type="evidence" value="ECO:0007669"/>
    <property type="project" value="InterPro"/>
</dbReference>
<gene>
    <name evidence="5" type="ORF">RCOM_1331730</name>
</gene>
<dbReference type="Gene3D" id="3.40.50.300">
    <property type="entry name" value="P-loop containing nucleotide triphosphate hydrolases"/>
    <property type="match status" value="1"/>
</dbReference>
<accession>B9S723</accession>
<evidence type="ECO:0000256" key="3">
    <source>
        <dbReference type="ARBA" id="ARBA00022821"/>
    </source>
</evidence>